<proteinExistence type="predicted"/>
<dbReference type="AlphaFoldDB" id="A0AAJ0C8Z6"/>
<sequence length="379" mass="40511">MVQKPFPKARQPKKVVKATPKPEPAPAGSQAGIASQQLILNVFQHAFNDLLRSDTLAAALQEVKQALFNREFDKAFGNEANLEVYAARWSPTRALCYESVLRMIRPHLDPICLPDPPPGDDDGAATPGPQTLRVVAIGGGAAELVALGGFLRRTGGGGDDDDDDGADRDFPLRGSILLLDSAPWAAVVARLRECLTTPPPLSRYASAAAREASRPAVEADRLSTAFEQVDVLALGRTGLSAHVGGGGRPVLATLLFTLNELFTAGGVGKTAAFLLDLTAALPAGSLLLVVDSPGSYSEAEVGKQARRYPAQWLLDRVLLPTGDAPVVEGRSWTKLESCDSVWFRLSGALDYPIPLEDMRYQMHLYRVDGTDAESTESTD</sequence>
<organism evidence="2 3">
    <name type="scientific">Phialemonium atrogriseum</name>
    <dbReference type="NCBI Taxonomy" id="1093897"/>
    <lineage>
        <taxon>Eukaryota</taxon>
        <taxon>Fungi</taxon>
        <taxon>Dikarya</taxon>
        <taxon>Ascomycota</taxon>
        <taxon>Pezizomycotina</taxon>
        <taxon>Sordariomycetes</taxon>
        <taxon>Sordariomycetidae</taxon>
        <taxon>Cephalothecales</taxon>
        <taxon>Cephalothecaceae</taxon>
        <taxon>Phialemonium</taxon>
    </lineage>
</organism>
<dbReference type="GeneID" id="85305970"/>
<dbReference type="EMBL" id="MU838999">
    <property type="protein sequence ID" value="KAK1770917.1"/>
    <property type="molecule type" value="Genomic_DNA"/>
</dbReference>
<comment type="caution">
    <text evidence="2">The sequence shown here is derived from an EMBL/GenBank/DDBJ whole genome shotgun (WGS) entry which is preliminary data.</text>
</comment>
<evidence type="ECO:0000313" key="3">
    <source>
        <dbReference type="Proteomes" id="UP001244011"/>
    </source>
</evidence>
<dbReference type="Pfam" id="PF11312">
    <property type="entry name" value="Methyltransf_34"/>
    <property type="match status" value="1"/>
</dbReference>
<gene>
    <name evidence="2" type="ORF">QBC33DRAFT_221813</name>
</gene>
<dbReference type="InterPro" id="IPR021463">
    <property type="entry name" value="Methyltransf_34"/>
</dbReference>
<evidence type="ECO:0000313" key="2">
    <source>
        <dbReference type="EMBL" id="KAK1770917.1"/>
    </source>
</evidence>
<feature type="region of interest" description="Disordered" evidence="1">
    <location>
        <begin position="1"/>
        <end position="30"/>
    </location>
</feature>
<evidence type="ECO:0000256" key="1">
    <source>
        <dbReference type="SAM" id="MobiDB-lite"/>
    </source>
</evidence>
<dbReference type="Proteomes" id="UP001244011">
    <property type="component" value="Unassembled WGS sequence"/>
</dbReference>
<reference evidence="2" key="1">
    <citation type="submission" date="2023-06" db="EMBL/GenBank/DDBJ databases">
        <title>Genome-scale phylogeny and comparative genomics of the fungal order Sordariales.</title>
        <authorList>
            <consortium name="Lawrence Berkeley National Laboratory"/>
            <person name="Hensen N."/>
            <person name="Bonometti L."/>
            <person name="Westerberg I."/>
            <person name="Brannstrom I.O."/>
            <person name="Guillou S."/>
            <person name="Cros-Aarteil S."/>
            <person name="Calhoun S."/>
            <person name="Haridas S."/>
            <person name="Kuo A."/>
            <person name="Mondo S."/>
            <person name="Pangilinan J."/>
            <person name="Riley R."/>
            <person name="Labutti K."/>
            <person name="Andreopoulos B."/>
            <person name="Lipzen A."/>
            <person name="Chen C."/>
            <person name="Yanf M."/>
            <person name="Daum C."/>
            <person name="Ng V."/>
            <person name="Clum A."/>
            <person name="Steindorff A."/>
            <person name="Ohm R."/>
            <person name="Martin F."/>
            <person name="Silar P."/>
            <person name="Natvig D."/>
            <person name="Lalanne C."/>
            <person name="Gautier V."/>
            <person name="Ament-Velasquez S.L."/>
            <person name="Kruys A."/>
            <person name="Hutchinson M.I."/>
            <person name="Powell A.J."/>
            <person name="Barry K."/>
            <person name="Miller A.N."/>
            <person name="Grigoriev I.V."/>
            <person name="Debuchy R."/>
            <person name="Gladieux P."/>
            <person name="Thoren M.H."/>
            <person name="Johannesson H."/>
        </authorList>
    </citation>
    <scope>NUCLEOTIDE SEQUENCE</scope>
    <source>
        <strain evidence="2">8032-3</strain>
    </source>
</reference>
<accession>A0AAJ0C8Z6</accession>
<dbReference type="RefSeq" id="XP_060287130.1">
    <property type="nucleotide sequence ID" value="XM_060422783.1"/>
</dbReference>
<name>A0AAJ0C8Z6_9PEZI</name>
<protein>
    <recommendedName>
        <fullName evidence="4">25S rRNA (Uridine(2843)-N(3))-methyltransferase</fullName>
    </recommendedName>
</protein>
<evidence type="ECO:0008006" key="4">
    <source>
        <dbReference type="Google" id="ProtNLM"/>
    </source>
</evidence>
<keyword evidence="3" id="KW-1185">Reference proteome</keyword>